<sequence length="39" mass="4475">MLTQAQCLSEKPKSKPPENNLFGRFHYDSVYIASSSMRI</sequence>
<feature type="region of interest" description="Disordered" evidence="1">
    <location>
        <begin position="1"/>
        <end position="21"/>
    </location>
</feature>
<organism evidence="2 3">
    <name type="scientific">Neisseria wadsworthii 9715</name>
    <dbReference type="NCBI Taxonomy" id="1030841"/>
    <lineage>
        <taxon>Bacteria</taxon>
        <taxon>Pseudomonadati</taxon>
        <taxon>Pseudomonadota</taxon>
        <taxon>Betaproteobacteria</taxon>
        <taxon>Neisseriales</taxon>
        <taxon>Neisseriaceae</taxon>
        <taxon>Neisseria</taxon>
    </lineage>
</organism>
<dbReference type="AlphaFoldDB" id="G4CM65"/>
<dbReference type="PATRIC" id="fig|1030841.3.peg.185"/>
<evidence type="ECO:0000256" key="1">
    <source>
        <dbReference type="SAM" id="MobiDB-lite"/>
    </source>
</evidence>
<dbReference type="Proteomes" id="UP000005336">
    <property type="component" value="Unassembled WGS sequence"/>
</dbReference>
<evidence type="ECO:0000313" key="2">
    <source>
        <dbReference type="EMBL" id="EGZ51145.1"/>
    </source>
</evidence>
<dbReference type="HOGENOM" id="CLU_3313387_0_0_4"/>
<evidence type="ECO:0000313" key="3">
    <source>
        <dbReference type="Proteomes" id="UP000005336"/>
    </source>
</evidence>
<comment type="caution">
    <text evidence="2">The sequence shown here is derived from an EMBL/GenBank/DDBJ whole genome shotgun (WGS) entry which is preliminary data.</text>
</comment>
<protein>
    <submittedName>
        <fullName evidence="2">Uncharacterized protein</fullName>
    </submittedName>
</protein>
<accession>G4CM65</accession>
<reference evidence="2 3" key="1">
    <citation type="submission" date="2011-06" db="EMBL/GenBank/DDBJ databases">
        <authorList>
            <person name="Muzny D."/>
            <person name="Qin X."/>
            <person name="Deng J."/>
            <person name="Jiang H."/>
            <person name="Liu Y."/>
            <person name="Qu J."/>
            <person name="Song X.-Z."/>
            <person name="Zhang L."/>
            <person name="Thornton R."/>
            <person name="Coyle M."/>
            <person name="Francisco L."/>
            <person name="Jackson L."/>
            <person name="Javaid M."/>
            <person name="Korchina V."/>
            <person name="Kovar C."/>
            <person name="Mata R."/>
            <person name="Mathew T."/>
            <person name="Ngo R."/>
            <person name="Nguyen L."/>
            <person name="Nguyen N."/>
            <person name="Okwuonu G."/>
            <person name="Ongeri F."/>
            <person name="Pham C."/>
            <person name="Simmons D."/>
            <person name="Wilczek-Boney K."/>
            <person name="Hale W."/>
            <person name="Jakkamsetti A."/>
            <person name="Pham P."/>
            <person name="Ruth R."/>
            <person name="San Lucas F."/>
            <person name="Warren J."/>
            <person name="Zhang J."/>
            <person name="Zhao Z."/>
            <person name="Zhou C."/>
            <person name="Zhu D."/>
            <person name="Lee S."/>
            <person name="Bess C."/>
            <person name="Blankenburg K."/>
            <person name="Forbes L."/>
            <person name="Fu Q."/>
            <person name="Gubbala S."/>
            <person name="Hirani K."/>
            <person name="Jayaseelan J.C."/>
            <person name="Lara F."/>
            <person name="Munidasa M."/>
            <person name="Palculict T."/>
            <person name="Patil S."/>
            <person name="Pu L.-L."/>
            <person name="Saada N."/>
            <person name="Tang L."/>
            <person name="Weissenberger G."/>
            <person name="Zhu Y."/>
            <person name="Hemphill L."/>
            <person name="Shang Y."/>
            <person name="Youmans B."/>
            <person name="Ayvaz T."/>
            <person name="Ross M."/>
            <person name="Santibanez J."/>
            <person name="Aqrawi P."/>
            <person name="Gross S."/>
            <person name="Joshi V."/>
            <person name="Fowler G."/>
            <person name="Nazareth L."/>
            <person name="Reid J."/>
            <person name="Worley K."/>
            <person name="Petrosino J."/>
            <person name="Highlander S."/>
            <person name="Gibbs R."/>
        </authorList>
    </citation>
    <scope>NUCLEOTIDE SEQUENCE [LARGE SCALE GENOMIC DNA]</scope>
    <source>
        <strain evidence="2 3">9715</strain>
    </source>
</reference>
<dbReference type="EMBL" id="AGAZ01000008">
    <property type="protein sequence ID" value="EGZ51145.1"/>
    <property type="molecule type" value="Genomic_DNA"/>
</dbReference>
<keyword evidence="3" id="KW-1185">Reference proteome</keyword>
<gene>
    <name evidence="2" type="ORF">HMPREF9370_0174</name>
</gene>
<name>G4CM65_9NEIS</name>
<proteinExistence type="predicted"/>